<sequence length="278" mass="30466">MTEQTTPVVIPDEAQPPAERRADRRPRRADRRPRRGGVAAAVGVLGELLITLGVLLGLFVVWQLWWTDVVANRHQEELIADLGWAEITPTPVPTQEPTAEPVDPRRYDAPPVIAEPAVRTTFATLRVPRWGPDYLQAISQGTSRSQVLDELGIGHYEGTAMPGGIGNFAVAAHRVTYGKPFNRIEELQVGDALVVQTEETWYVYRVASTEIVSPRQVEVVAPVPGQPGVAPTAAMMTMTTCHPMYSARERYIVHATFDYWMPTDAGLPPDLDAANGGA</sequence>
<dbReference type="NCBIfam" id="NF033747">
    <property type="entry name" value="class_E_sortase"/>
    <property type="match status" value="1"/>
</dbReference>
<dbReference type="Pfam" id="PF04203">
    <property type="entry name" value="Sortase"/>
    <property type="match status" value="1"/>
</dbReference>
<evidence type="ECO:0000313" key="5">
    <source>
        <dbReference type="EMBL" id="GEN81505.1"/>
    </source>
</evidence>
<gene>
    <name evidence="5" type="ORF">AFE02nite_32390</name>
</gene>
<feature type="active site" description="Acyl-thioester intermediate" evidence="2">
    <location>
        <position position="241"/>
    </location>
</feature>
<keyword evidence="4" id="KW-0812">Transmembrane</keyword>
<keyword evidence="4" id="KW-0472">Membrane</keyword>
<dbReference type="GO" id="GO:0016787">
    <property type="term" value="F:hydrolase activity"/>
    <property type="evidence" value="ECO:0007669"/>
    <property type="project" value="UniProtKB-KW"/>
</dbReference>
<evidence type="ECO:0000256" key="3">
    <source>
        <dbReference type="SAM" id="MobiDB-lite"/>
    </source>
</evidence>
<feature type="transmembrane region" description="Helical" evidence="4">
    <location>
        <begin position="37"/>
        <end position="65"/>
    </location>
</feature>
<dbReference type="Proteomes" id="UP000321484">
    <property type="component" value="Unassembled WGS sequence"/>
</dbReference>
<dbReference type="InterPro" id="IPR005754">
    <property type="entry name" value="Sortase"/>
</dbReference>
<dbReference type="NCBIfam" id="TIGR01076">
    <property type="entry name" value="sortase_fam"/>
    <property type="match status" value="1"/>
</dbReference>
<keyword evidence="4" id="KW-1133">Transmembrane helix</keyword>
<dbReference type="RefSeq" id="WP_034247244.1">
    <property type="nucleotide sequence ID" value="NZ_BJYK01000013.1"/>
</dbReference>
<dbReference type="InterPro" id="IPR042003">
    <property type="entry name" value="Sortase_E"/>
</dbReference>
<keyword evidence="6" id="KW-1185">Reference proteome</keyword>
<dbReference type="EMBL" id="BJYK01000013">
    <property type="protein sequence ID" value="GEN81505.1"/>
    <property type="molecule type" value="Genomic_DNA"/>
</dbReference>
<organism evidence="5 6">
    <name type="scientific">Actinotalea fermentans</name>
    <dbReference type="NCBI Taxonomy" id="43671"/>
    <lineage>
        <taxon>Bacteria</taxon>
        <taxon>Bacillati</taxon>
        <taxon>Actinomycetota</taxon>
        <taxon>Actinomycetes</taxon>
        <taxon>Micrococcales</taxon>
        <taxon>Cellulomonadaceae</taxon>
        <taxon>Actinotalea</taxon>
    </lineage>
</organism>
<feature type="active site" description="Proton donor/acceptor" evidence="2">
    <location>
        <position position="173"/>
    </location>
</feature>
<dbReference type="Gene3D" id="2.40.260.10">
    <property type="entry name" value="Sortase"/>
    <property type="match status" value="1"/>
</dbReference>
<name>A0A511Z224_9CELL</name>
<evidence type="ECO:0000256" key="1">
    <source>
        <dbReference type="ARBA" id="ARBA00022801"/>
    </source>
</evidence>
<evidence type="ECO:0000256" key="2">
    <source>
        <dbReference type="PIRSR" id="PIRSR605754-1"/>
    </source>
</evidence>
<feature type="compositionally biased region" description="Basic residues" evidence="3">
    <location>
        <begin position="23"/>
        <end position="35"/>
    </location>
</feature>
<proteinExistence type="predicted"/>
<dbReference type="CDD" id="cd05830">
    <property type="entry name" value="Sortase_E"/>
    <property type="match status" value="1"/>
</dbReference>
<dbReference type="SUPFAM" id="SSF63817">
    <property type="entry name" value="Sortase"/>
    <property type="match status" value="1"/>
</dbReference>
<comment type="caution">
    <text evidence="5">The sequence shown here is derived from an EMBL/GenBank/DDBJ whole genome shotgun (WGS) entry which is preliminary data.</text>
</comment>
<accession>A0A511Z224</accession>
<keyword evidence="1" id="KW-0378">Hydrolase</keyword>
<feature type="region of interest" description="Disordered" evidence="3">
    <location>
        <begin position="1"/>
        <end position="36"/>
    </location>
</feature>
<reference evidence="5 6" key="1">
    <citation type="submission" date="2019-07" db="EMBL/GenBank/DDBJ databases">
        <title>Whole genome shotgun sequence of Actinotalea fermentans NBRC 105374.</title>
        <authorList>
            <person name="Hosoyama A."/>
            <person name="Uohara A."/>
            <person name="Ohji S."/>
            <person name="Ichikawa N."/>
        </authorList>
    </citation>
    <scope>NUCLEOTIDE SEQUENCE [LARGE SCALE GENOMIC DNA]</scope>
    <source>
        <strain evidence="5 6">NBRC 105374</strain>
    </source>
</reference>
<evidence type="ECO:0000256" key="4">
    <source>
        <dbReference type="SAM" id="Phobius"/>
    </source>
</evidence>
<dbReference type="InterPro" id="IPR023365">
    <property type="entry name" value="Sortase_dom-sf"/>
</dbReference>
<protein>
    <submittedName>
        <fullName evidence="5">Class E sortase</fullName>
    </submittedName>
</protein>
<dbReference type="AlphaFoldDB" id="A0A511Z224"/>
<evidence type="ECO:0000313" key="6">
    <source>
        <dbReference type="Proteomes" id="UP000321484"/>
    </source>
</evidence>
<dbReference type="InterPro" id="IPR053465">
    <property type="entry name" value="Sortase_Class_E"/>
</dbReference>